<dbReference type="SMART" id="SM00320">
    <property type="entry name" value="WD40"/>
    <property type="match status" value="7"/>
</dbReference>
<feature type="region of interest" description="Disordered" evidence="4">
    <location>
        <begin position="152"/>
        <end position="219"/>
    </location>
</feature>
<dbReference type="AlphaFoldDB" id="A0A1E3Q6N8"/>
<dbReference type="GO" id="GO:0045292">
    <property type="term" value="P:mRNA cis splicing, via spliceosome"/>
    <property type="evidence" value="ECO:0007669"/>
    <property type="project" value="EnsemblFungi"/>
</dbReference>
<feature type="repeat" description="WD" evidence="3">
    <location>
        <begin position="395"/>
        <end position="427"/>
    </location>
</feature>
<reference evidence="5 6" key="1">
    <citation type="journal article" date="2016" name="Proc. Natl. Acad. Sci. U.S.A.">
        <title>Comparative genomics of biotechnologically important yeasts.</title>
        <authorList>
            <person name="Riley R."/>
            <person name="Haridas S."/>
            <person name="Wolfe K.H."/>
            <person name="Lopes M.R."/>
            <person name="Hittinger C.T."/>
            <person name="Goeker M."/>
            <person name="Salamov A.A."/>
            <person name="Wisecaver J.H."/>
            <person name="Long T.M."/>
            <person name="Calvey C.H."/>
            <person name="Aerts A.L."/>
            <person name="Barry K.W."/>
            <person name="Choi C."/>
            <person name="Clum A."/>
            <person name="Coughlan A.Y."/>
            <person name="Deshpande S."/>
            <person name="Douglass A.P."/>
            <person name="Hanson S.J."/>
            <person name="Klenk H.-P."/>
            <person name="LaButti K.M."/>
            <person name="Lapidus A."/>
            <person name="Lindquist E.A."/>
            <person name="Lipzen A.M."/>
            <person name="Meier-Kolthoff J.P."/>
            <person name="Ohm R.A."/>
            <person name="Otillar R.P."/>
            <person name="Pangilinan J.L."/>
            <person name="Peng Y."/>
            <person name="Rokas A."/>
            <person name="Rosa C.A."/>
            <person name="Scheuner C."/>
            <person name="Sibirny A.A."/>
            <person name="Slot J.C."/>
            <person name="Stielow J.B."/>
            <person name="Sun H."/>
            <person name="Kurtzman C.P."/>
            <person name="Blackwell M."/>
            <person name="Grigoriev I.V."/>
            <person name="Jeffries T.W."/>
        </authorList>
    </citation>
    <scope>NUCLEOTIDE SEQUENCE [LARGE SCALE GENOMIC DNA]</scope>
    <source>
        <strain evidence="5 6">NRRL Y-11557</strain>
    </source>
</reference>
<dbReference type="GO" id="GO:0071013">
    <property type="term" value="C:catalytic step 2 spliceosome"/>
    <property type="evidence" value="ECO:0007669"/>
    <property type="project" value="InterPro"/>
</dbReference>
<dbReference type="InterPro" id="IPR001680">
    <property type="entry name" value="WD40_rpt"/>
</dbReference>
<evidence type="ECO:0000256" key="1">
    <source>
        <dbReference type="ARBA" id="ARBA00022574"/>
    </source>
</evidence>
<keyword evidence="6" id="KW-1185">Reference proteome</keyword>
<feature type="repeat" description="WD" evidence="3">
    <location>
        <begin position="527"/>
        <end position="560"/>
    </location>
</feature>
<evidence type="ECO:0000313" key="5">
    <source>
        <dbReference type="EMBL" id="ODQ73248.1"/>
    </source>
</evidence>
<keyword evidence="2" id="KW-0677">Repeat</keyword>
<feature type="compositionally biased region" description="Polar residues" evidence="4">
    <location>
        <begin position="1"/>
        <end position="14"/>
    </location>
</feature>
<keyword evidence="1 3" id="KW-0853">WD repeat</keyword>
<proteinExistence type="predicted"/>
<feature type="region of interest" description="Disordered" evidence="4">
    <location>
        <begin position="1"/>
        <end position="22"/>
    </location>
</feature>
<dbReference type="PANTHER" id="PTHR43979">
    <property type="entry name" value="PRE-MRNA-PROCESSING FACTOR 17"/>
    <property type="match status" value="1"/>
</dbReference>
<dbReference type="OrthoDB" id="10257301at2759"/>
<protein>
    <submittedName>
        <fullName evidence="5">Uncharacterized protein</fullName>
    </submittedName>
</protein>
<dbReference type="Proteomes" id="UP000094385">
    <property type="component" value="Unassembled WGS sequence"/>
</dbReference>
<dbReference type="CDD" id="cd00200">
    <property type="entry name" value="WD40"/>
    <property type="match status" value="1"/>
</dbReference>
<feature type="repeat" description="WD" evidence="3">
    <location>
        <begin position="265"/>
        <end position="298"/>
    </location>
</feature>
<accession>A0A1E3Q6N8</accession>
<dbReference type="FunFam" id="2.130.10.10:FF:000191">
    <property type="entry name" value="mRNA splicing factor"/>
    <property type="match status" value="1"/>
</dbReference>
<dbReference type="GO" id="GO:0003729">
    <property type="term" value="F:mRNA binding"/>
    <property type="evidence" value="ECO:0007669"/>
    <property type="project" value="TreeGrafter"/>
</dbReference>
<dbReference type="EMBL" id="KV454294">
    <property type="protein sequence ID" value="ODQ73248.1"/>
    <property type="molecule type" value="Genomic_DNA"/>
</dbReference>
<evidence type="ECO:0000256" key="3">
    <source>
        <dbReference type="PROSITE-ProRule" id="PRU00221"/>
    </source>
</evidence>
<dbReference type="Gene3D" id="2.130.10.10">
    <property type="entry name" value="YVTN repeat-like/Quinoprotein amine dehydrogenase"/>
    <property type="match status" value="1"/>
</dbReference>
<dbReference type="PROSITE" id="PS50294">
    <property type="entry name" value="WD_REPEATS_REGION"/>
    <property type="match status" value="4"/>
</dbReference>
<dbReference type="STRING" id="675824.A0A1E3Q6N8"/>
<evidence type="ECO:0000256" key="2">
    <source>
        <dbReference type="ARBA" id="ARBA00022737"/>
    </source>
</evidence>
<dbReference type="Pfam" id="PF00400">
    <property type="entry name" value="WD40"/>
    <property type="match status" value="5"/>
</dbReference>
<organism evidence="5 6">
    <name type="scientific">Lipomyces starkeyi NRRL Y-11557</name>
    <dbReference type="NCBI Taxonomy" id="675824"/>
    <lineage>
        <taxon>Eukaryota</taxon>
        <taxon>Fungi</taxon>
        <taxon>Dikarya</taxon>
        <taxon>Ascomycota</taxon>
        <taxon>Saccharomycotina</taxon>
        <taxon>Lipomycetes</taxon>
        <taxon>Lipomycetales</taxon>
        <taxon>Lipomycetaceae</taxon>
        <taxon>Lipomyces</taxon>
    </lineage>
</organism>
<feature type="repeat" description="WD" evidence="3">
    <location>
        <begin position="309"/>
        <end position="350"/>
    </location>
</feature>
<evidence type="ECO:0000313" key="6">
    <source>
        <dbReference type="Proteomes" id="UP000094385"/>
    </source>
</evidence>
<dbReference type="PANTHER" id="PTHR43979:SF1">
    <property type="entry name" value="PRE-MRNA-PROCESSING FACTOR 17"/>
    <property type="match status" value="1"/>
</dbReference>
<sequence length="560" mass="62866">MGSDQSDAVGSPSQAALDDLPPLPQVAMAPISTFVFEDHAASQALIPKVTDKVVAYNPTYDELTRPFVGPANPNGESSLKRKNLLTGYAEEQSFNDAVFRVQHRTYQTLGYARDPSLHTNQLGPYVGDVEKAERNDGKDILDVRASKKEIRELKTKRQKAGDSSVLDGDNAYRGPWAAYTDPNASSSESEEEEELSEEDEQEAVTPPSEKVTSTGPMEKTQFHGSQLYDYLGRTYMHVPRDLDISLDKDPGDQECFIPKRRIHTWTGHNKGVTALRFFPRHGHLLLSSGIDAKIKLWDCYHDRELLRSYLGHTKAVKDIWFTNDGTKFLSASYDTQIKLWDTETGKVISRFSTGKTPNVIRFNPDEDKQDQFLVGTSDKKIVQFDTNSGAVIQEYDHHLGAVNSITFVDENRRFMTTSDDKSIRVWEWQINVPIKYIADPQQHSMPTVAAHPAGKYVAAQSLDNQILVFGATDRFRQNRKKVFRGNNCAGYAVGLDFTPDGQFLMSGDSGGYACFWDWKTTQMKSKFKAHEKALTCIAAHPQETSKVVTGGLDSKIHYWD</sequence>
<dbReference type="GO" id="GO:0071014">
    <property type="term" value="C:post-mRNA release spliceosomal complex"/>
    <property type="evidence" value="ECO:0007669"/>
    <property type="project" value="EnsemblFungi"/>
</dbReference>
<feature type="compositionally biased region" description="Acidic residues" evidence="4">
    <location>
        <begin position="188"/>
        <end position="202"/>
    </location>
</feature>
<evidence type="ECO:0000256" key="4">
    <source>
        <dbReference type="SAM" id="MobiDB-lite"/>
    </source>
</evidence>
<dbReference type="SUPFAM" id="SSF50978">
    <property type="entry name" value="WD40 repeat-like"/>
    <property type="match status" value="1"/>
</dbReference>
<dbReference type="InterPro" id="IPR015943">
    <property type="entry name" value="WD40/YVTN_repeat-like_dom_sf"/>
</dbReference>
<gene>
    <name evidence="5" type="ORF">LIPSTDRAFT_3580</name>
</gene>
<dbReference type="PROSITE" id="PS50082">
    <property type="entry name" value="WD_REPEATS_2"/>
    <property type="match status" value="4"/>
</dbReference>
<dbReference type="InterPro" id="IPR020472">
    <property type="entry name" value="WD40_PAC1"/>
</dbReference>
<dbReference type="PRINTS" id="PR00320">
    <property type="entry name" value="GPROTEINBRPT"/>
</dbReference>
<dbReference type="InterPro" id="IPR036322">
    <property type="entry name" value="WD40_repeat_dom_sf"/>
</dbReference>
<name>A0A1E3Q6N8_LIPST</name>
<dbReference type="GO" id="GO:0000974">
    <property type="term" value="C:Prp19 complex"/>
    <property type="evidence" value="ECO:0007669"/>
    <property type="project" value="EnsemblFungi"/>
</dbReference>
<dbReference type="InterPro" id="IPR032847">
    <property type="entry name" value="PRPF17"/>
</dbReference>